<comment type="similarity">
    <text evidence="2">Belongs to the TMEM175 family.</text>
</comment>
<proteinExistence type="inferred from homology"/>
<dbReference type="Proteomes" id="UP000050949">
    <property type="component" value="Unassembled WGS sequence"/>
</dbReference>
<dbReference type="GO" id="GO:0005267">
    <property type="term" value="F:potassium channel activity"/>
    <property type="evidence" value="ECO:0007669"/>
    <property type="project" value="UniProtKB-KW"/>
</dbReference>
<evidence type="ECO:0000256" key="8">
    <source>
        <dbReference type="ARBA" id="ARBA00022989"/>
    </source>
</evidence>
<dbReference type="PATRIC" id="fig|1122147.4.peg.123"/>
<comment type="catalytic activity">
    <reaction evidence="12">
        <text>K(+)(in) = K(+)(out)</text>
        <dbReference type="Rhea" id="RHEA:29463"/>
        <dbReference type="ChEBI" id="CHEBI:29103"/>
    </reaction>
</comment>
<name>A0A0R1XI84_9LACO</name>
<accession>A0A0R1XI84</accession>
<keyword evidence="6" id="KW-0631">Potassium channel</keyword>
<keyword evidence="9" id="KW-0406">Ion transport</keyword>
<evidence type="ECO:0000313" key="16">
    <source>
        <dbReference type="Proteomes" id="UP000050949"/>
    </source>
</evidence>
<gene>
    <name evidence="15" type="ORF">FC91_GL000121</name>
</gene>
<dbReference type="GO" id="GO:0016020">
    <property type="term" value="C:membrane"/>
    <property type="evidence" value="ECO:0007669"/>
    <property type="project" value="UniProtKB-SubCell"/>
</dbReference>
<keyword evidence="5 14" id="KW-0812">Transmembrane</keyword>
<sequence length="314" mass="36579">MKKLKSRLDAYSDAVIAIIMTIMVLDLTPVLKDSWPAYLSLAKEVGIYGISFALVANMWYQHATAFEEIEDMTYRIMVYDFPFLAVLSLTPLATNMMASNTTRTTVMAYGILNLLLSFTFRLLAKAIVHFQYTDKSQMRQVYGKIYGAQNPLFMIWTAVLLVIAWFWPFIAVWFYLSYPVRDLLFTGSTRQQMHDAEQLTPDQRSEYLHLTPEQMRKFQRQVQRSRQQQVRQGKKAAPQDWTNILQQWLDTKVTPAPDTAVNGDARDVGRQLTQDQWRAFAMAQRQNDPRAKEVKQRLQAFTKQQHDQNKKDDQ</sequence>
<dbReference type="PANTHER" id="PTHR31462:SF5">
    <property type="entry name" value="ENDOSOMAL_LYSOSOMAL PROTON CHANNEL TMEM175"/>
    <property type="match status" value="1"/>
</dbReference>
<keyword evidence="8 14" id="KW-1133">Transmembrane helix</keyword>
<evidence type="ECO:0000256" key="3">
    <source>
        <dbReference type="ARBA" id="ARBA00022448"/>
    </source>
</evidence>
<evidence type="ECO:0000256" key="5">
    <source>
        <dbReference type="ARBA" id="ARBA00022692"/>
    </source>
</evidence>
<evidence type="ECO:0000256" key="4">
    <source>
        <dbReference type="ARBA" id="ARBA00022538"/>
    </source>
</evidence>
<evidence type="ECO:0000256" key="9">
    <source>
        <dbReference type="ARBA" id="ARBA00023065"/>
    </source>
</evidence>
<evidence type="ECO:0008006" key="17">
    <source>
        <dbReference type="Google" id="ProtNLM"/>
    </source>
</evidence>
<feature type="transmembrane region" description="Helical" evidence="14">
    <location>
        <begin position="37"/>
        <end position="60"/>
    </location>
</feature>
<dbReference type="OrthoDB" id="7626281at2"/>
<evidence type="ECO:0000256" key="14">
    <source>
        <dbReference type="SAM" id="Phobius"/>
    </source>
</evidence>
<keyword evidence="11" id="KW-0407">Ion channel</keyword>
<keyword evidence="3" id="KW-0813">Transport</keyword>
<evidence type="ECO:0000256" key="13">
    <source>
        <dbReference type="SAM" id="MobiDB-lite"/>
    </source>
</evidence>
<feature type="region of interest" description="Disordered" evidence="13">
    <location>
        <begin position="284"/>
        <end position="314"/>
    </location>
</feature>
<evidence type="ECO:0000256" key="2">
    <source>
        <dbReference type="ARBA" id="ARBA00006920"/>
    </source>
</evidence>
<dbReference type="Pfam" id="PF06736">
    <property type="entry name" value="TMEM175"/>
    <property type="match status" value="1"/>
</dbReference>
<comment type="caution">
    <text evidence="15">The sequence shown here is derived from an EMBL/GenBank/DDBJ whole genome shotgun (WGS) entry which is preliminary data.</text>
</comment>
<dbReference type="EMBL" id="AZFW01000008">
    <property type="protein sequence ID" value="KRM29930.1"/>
    <property type="molecule type" value="Genomic_DNA"/>
</dbReference>
<keyword evidence="10 14" id="KW-0472">Membrane</keyword>
<feature type="transmembrane region" description="Helical" evidence="14">
    <location>
        <begin position="12"/>
        <end position="31"/>
    </location>
</feature>
<keyword evidence="7" id="KW-0630">Potassium</keyword>
<evidence type="ECO:0000256" key="12">
    <source>
        <dbReference type="ARBA" id="ARBA00034430"/>
    </source>
</evidence>
<feature type="compositionally biased region" description="Basic and acidic residues" evidence="13">
    <location>
        <begin position="304"/>
        <end position="314"/>
    </location>
</feature>
<evidence type="ECO:0000256" key="6">
    <source>
        <dbReference type="ARBA" id="ARBA00022826"/>
    </source>
</evidence>
<keyword evidence="4" id="KW-0633">Potassium transport</keyword>
<organism evidence="15 16">
    <name type="scientific">Schleiferilactobacillus harbinensis DSM 16991</name>
    <dbReference type="NCBI Taxonomy" id="1122147"/>
    <lineage>
        <taxon>Bacteria</taxon>
        <taxon>Bacillati</taxon>
        <taxon>Bacillota</taxon>
        <taxon>Bacilli</taxon>
        <taxon>Lactobacillales</taxon>
        <taxon>Lactobacillaceae</taxon>
        <taxon>Schleiferilactobacillus</taxon>
    </lineage>
</organism>
<feature type="transmembrane region" description="Helical" evidence="14">
    <location>
        <begin position="106"/>
        <end position="132"/>
    </location>
</feature>
<comment type="subcellular location">
    <subcellularLocation>
        <location evidence="1">Membrane</location>
        <topology evidence="1">Multi-pass membrane protein</topology>
    </subcellularLocation>
</comment>
<feature type="compositionally biased region" description="Basic and acidic residues" evidence="13">
    <location>
        <begin position="287"/>
        <end position="296"/>
    </location>
</feature>
<dbReference type="eggNOG" id="COG3548">
    <property type="taxonomic scope" value="Bacteria"/>
</dbReference>
<evidence type="ECO:0000256" key="1">
    <source>
        <dbReference type="ARBA" id="ARBA00004141"/>
    </source>
</evidence>
<dbReference type="InterPro" id="IPR010617">
    <property type="entry name" value="TMEM175-like"/>
</dbReference>
<dbReference type="AlphaFoldDB" id="A0A0R1XI84"/>
<reference evidence="15 16" key="1">
    <citation type="journal article" date="2015" name="Genome Announc.">
        <title>Expanding the biotechnology potential of lactobacilli through comparative genomics of 213 strains and associated genera.</title>
        <authorList>
            <person name="Sun Z."/>
            <person name="Harris H.M."/>
            <person name="McCann A."/>
            <person name="Guo C."/>
            <person name="Argimon S."/>
            <person name="Zhang W."/>
            <person name="Yang X."/>
            <person name="Jeffery I.B."/>
            <person name="Cooney J.C."/>
            <person name="Kagawa T.F."/>
            <person name="Liu W."/>
            <person name="Song Y."/>
            <person name="Salvetti E."/>
            <person name="Wrobel A."/>
            <person name="Rasinkangas P."/>
            <person name="Parkhill J."/>
            <person name="Rea M.C."/>
            <person name="O'Sullivan O."/>
            <person name="Ritari J."/>
            <person name="Douillard F.P."/>
            <person name="Paul Ross R."/>
            <person name="Yang R."/>
            <person name="Briner A.E."/>
            <person name="Felis G.E."/>
            <person name="de Vos W.M."/>
            <person name="Barrangou R."/>
            <person name="Klaenhammer T.R."/>
            <person name="Caufield P.W."/>
            <person name="Cui Y."/>
            <person name="Zhang H."/>
            <person name="O'Toole P.W."/>
        </authorList>
    </citation>
    <scope>NUCLEOTIDE SEQUENCE [LARGE SCALE GENOMIC DNA]</scope>
    <source>
        <strain evidence="15 16">DSM 16991</strain>
    </source>
</reference>
<evidence type="ECO:0000313" key="15">
    <source>
        <dbReference type="EMBL" id="KRM29930.1"/>
    </source>
</evidence>
<evidence type="ECO:0000256" key="10">
    <source>
        <dbReference type="ARBA" id="ARBA00023136"/>
    </source>
</evidence>
<evidence type="ECO:0000256" key="11">
    <source>
        <dbReference type="ARBA" id="ARBA00023303"/>
    </source>
</evidence>
<protein>
    <recommendedName>
        <fullName evidence="17">Integral membrane protein</fullName>
    </recommendedName>
</protein>
<feature type="transmembrane region" description="Helical" evidence="14">
    <location>
        <begin position="153"/>
        <end position="176"/>
    </location>
</feature>
<dbReference type="PANTHER" id="PTHR31462">
    <property type="entry name" value="ENDOSOMAL/LYSOSOMAL POTASSIUM CHANNEL TMEM175"/>
    <property type="match status" value="1"/>
</dbReference>
<dbReference type="GO" id="GO:0015252">
    <property type="term" value="F:proton channel activity"/>
    <property type="evidence" value="ECO:0007669"/>
    <property type="project" value="InterPro"/>
</dbReference>
<feature type="transmembrane region" description="Helical" evidence="14">
    <location>
        <begin position="72"/>
        <end position="94"/>
    </location>
</feature>
<evidence type="ECO:0000256" key="7">
    <source>
        <dbReference type="ARBA" id="ARBA00022958"/>
    </source>
</evidence>
<dbReference type="RefSeq" id="WP_051225172.1">
    <property type="nucleotide sequence ID" value="NZ_AUEH01000010.1"/>
</dbReference>